<evidence type="ECO:0000313" key="1">
    <source>
        <dbReference type="EMBL" id="SMC91334.1"/>
    </source>
</evidence>
<protein>
    <submittedName>
        <fullName evidence="1">Uncharacterized protein</fullName>
    </submittedName>
</protein>
<organism evidence="1 2">
    <name type="scientific">Aristaeella lactis</name>
    <dbReference type="NCBI Taxonomy" id="3046383"/>
    <lineage>
        <taxon>Bacteria</taxon>
        <taxon>Bacillati</taxon>
        <taxon>Bacillota</taxon>
        <taxon>Clostridia</taxon>
        <taxon>Eubacteriales</taxon>
        <taxon>Aristaeellaceae</taxon>
        <taxon>Aristaeella</taxon>
    </lineage>
</organism>
<comment type="caution">
    <text evidence="1">The sequence shown here is derived from an EMBL/GenBank/DDBJ whole genome shotgun (WGS) entry which is preliminary data.</text>
</comment>
<reference evidence="1" key="1">
    <citation type="submission" date="2017-04" db="EMBL/GenBank/DDBJ databases">
        <authorList>
            <person name="Varghese N."/>
            <person name="Submissions S."/>
        </authorList>
    </citation>
    <scope>NUCLEOTIDE SEQUENCE</scope>
    <source>
        <strain evidence="1">WTE2008</strain>
    </source>
</reference>
<keyword evidence="2" id="KW-1185">Reference proteome</keyword>
<accession>A0AC61PQE8</accession>
<sequence length="269" mass="28858">MKQTETEKTLQADPELDAVLEQMADEVPPMPADFHDKWMSAIRAEAKQQTAAAEDRKEKKIVSINRWTRILSVAAAFVFLIGGTVLYRRSKYYDAFEEEMDFDMTPAVMTEAPETASEEAVYAETAAGAVKTEGAVNAASAARETSTAAKSASNAEEPVTYDMEPMTAMDAVMEDAAEEAAVEYETAAEYEAAEMPAAEPAATASPTAAVTPEATAEPEEEADDRLAGVKGFLADMGEFLLAALPYLLVLAVPAAAALVIRSRKKGKKE</sequence>
<name>A0AC61PQE8_9FIRM</name>
<dbReference type="Proteomes" id="UP000192328">
    <property type="component" value="Unassembled WGS sequence"/>
</dbReference>
<gene>
    <name evidence="1" type="ORF">SAMN06297397_3115</name>
</gene>
<proteinExistence type="predicted"/>
<dbReference type="EMBL" id="FWXZ01000009">
    <property type="protein sequence ID" value="SMC91334.1"/>
    <property type="molecule type" value="Genomic_DNA"/>
</dbReference>
<evidence type="ECO:0000313" key="2">
    <source>
        <dbReference type="Proteomes" id="UP000192328"/>
    </source>
</evidence>